<dbReference type="InterPro" id="IPR001223">
    <property type="entry name" value="Glyco_hydro18_cat"/>
</dbReference>
<dbReference type="SUPFAM" id="SSF51445">
    <property type="entry name" value="(Trans)glycosidases"/>
    <property type="match status" value="1"/>
</dbReference>
<comment type="caution">
    <text evidence="13">The sequence shown here is derived from an EMBL/GenBank/DDBJ whole genome shotgun (WGS) entry which is preliminary data.</text>
</comment>
<dbReference type="PROSITE" id="PS01095">
    <property type="entry name" value="GH18_1"/>
    <property type="match status" value="1"/>
</dbReference>
<name>A0AA43QRD1_9LECA</name>
<evidence type="ECO:0000313" key="13">
    <source>
        <dbReference type="EMBL" id="MDI1490144.1"/>
    </source>
</evidence>
<accession>A0AA43QRD1</accession>
<evidence type="ECO:0000256" key="3">
    <source>
        <dbReference type="ARBA" id="ARBA00022801"/>
    </source>
</evidence>
<evidence type="ECO:0000259" key="12">
    <source>
        <dbReference type="PROSITE" id="PS51910"/>
    </source>
</evidence>
<reference evidence="13" key="1">
    <citation type="journal article" date="2023" name="Genome Biol. Evol.">
        <title>First Whole Genome Sequence and Flow Cytometry Genome Size Data for the Lichen-Forming Fungus Ramalina farinacea (Ascomycota).</title>
        <authorList>
            <person name="Llewellyn T."/>
            <person name="Mian S."/>
            <person name="Hill R."/>
            <person name="Leitch I.J."/>
            <person name="Gaya E."/>
        </authorList>
    </citation>
    <scope>NUCLEOTIDE SEQUENCE</scope>
    <source>
        <strain evidence="13">LIQ254RAFAR</strain>
    </source>
</reference>
<evidence type="ECO:0000256" key="9">
    <source>
        <dbReference type="RuleBase" id="RU004453"/>
    </source>
</evidence>
<dbReference type="PANTHER" id="PTHR45708">
    <property type="entry name" value="ENDOCHITINASE"/>
    <property type="match status" value="1"/>
</dbReference>
<keyword evidence="6 8" id="KW-0326">Glycosidase</keyword>
<organism evidence="13 14">
    <name type="scientific">Ramalina farinacea</name>
    <dbReference type="NCBI Taxonomy" id="258253"/>
    <lineage>
        <taxon>Eukaryota</taxon>
        <taxon>Fungi</taxon>
        <taxon>Dikarya</taxon>
        <taxon>Ascomycota</taxon>
        <taxon>Pezizomycotina</taxon>
        <taxon>Lecanoromycetes</taxon>
        <taxon>OSLEUM clade</taxon>
        <taxon>Lecanoromycetidae</taxon>
        <taxon>Lecanorales</taxon>
        <taxon>Lecanorineae</taxon>
        <taxon>Ramalinaceae</taxon>
        <taxon>Ramalina</taxon>
    </lineage>
</organism>
<dbReference type="GO" id="GO:0000272">
    <property type="term" value="P:polysaccharide catabolic process"/>
    <property type="evidence" value="ECO:0007669"/>
    <property type="project" value="UniProtKB-KW"/>
</dbReference>
<dbReference type="AlphaFoldDB" id="A0AA43QRD1"/>
<evidence type="ECO:0000256" key="2">
    <source>
        <dbReference type="ARBA" id="ARBA00012729"/>
    </source>
</evidence>
<dbReference type="Gene3D" id="3.20.20.80">
    <property type="entry name" value="Glycosidases"/>
    <property type="match status" value="1"/>
</dbReference>
<dbReference type="GO" id="GO:0006032">
    <property type="term" value="P:chitin catabolic process"/>
    <property type="evidence" value="ECO:0007669"/>
    <property type="project" value="UniProtKB-KW"/>
</dbReference>
<keyword evidence="7" id="KW-0624">Polysaccharide degradation</keyword>
<keyword evidence="5" id="KW-0119">Carbohydrate metabolism</keyword>
<evidence type="ECO:0000256" key="8">
    <source>
        <dbReference type="RuleBase" id="RU000489"/>
    </source>
</evidence>
<feature type="signal peptide" evidence="11">
    <location>
        <begin position="1"/>
        <end position="23"/>
    </location>
</feature>
<comment type="similarity">
    <text evidence="9">Belongs to the glycosyl hydrolase 18 family.</text>
</comment>
<dbReference type="GO" id="GO:0008843">
    <property type="term" value="F:endochitinase activity"/>
    <property type="evidence" value="ECO:0007669"/>
    <property type="project" value="UniProtKB-EC"/>
</dbReference>
<dbReference type="PANTHER" id="PTHR45708:SF49">
    <property type="entry name" value="ENDOCHITINASE"/>
    <property type="match status" value="1"/>
</dbReference>
<comment type="catalytic activity">
    <reaction evidence="1">
        <text>Random endo-hydrolysis of N-acetyl-beta-D-glucosaminide (1-&gt;4)-beta-linkages in chitin and chitodextrins.</text>
        <dbReference type="EC" id="3.2.1.14"/>
    </reaction>
</comment>
<gene>
    <name evidence="13" type="ORF">OHK93_001344</name>
</gene>
<feature type="chain" id="PRO_5041398612" description="chitinase" evidence="11">
    <location>
        <begin position="24"/>
        <end position="503"/>
    </location>
</feature>
<keyword evidence="14" id="KW-1185">Reference proteome</keyword>
<feature type="domain" description="GH18" evidence="12">
    <location>
        <begin position="212"/>
        <end position="503"/>
    </location>
</feature>
<evidence type="ECO:0000256" key="6">
    <source>
        <dbReference type="ARBA" id="ARBA00023295"/>
    </source>
</evidence>
<feature type="region of interest" description="Disordered" evidence="10">
    <location>
        <begin position="173"/>
        <end position="196"/>
    </location>
</feature>
<feature type="region of interest" description="Disordered" evidence="10">
    <location>
        <begin position="108"/>
        <end position="157"/>
    </location>
</feature>
<keyword evidence="4" id="KW-0146">Chitin degradation</keyword>
<dbReference type="EC" id="3.2.1.14" evidence="2"/>
<proteinExistence type="inferred from homology"/>
<dbReference type="InterPro" id="IPR001579">
    <property type="entry name" value="Glyco_hydro_18_chit_AS"/>
</dbReference>
<evidence type="ECO:0000256" key="4">
    <source>
        <dbReference type="ARBA" id="ARBA00023024"/>
    </source>
</evidence>
<dbReference type="Proteomes" id="UP001161017">
    <property type="component" value="Unassembled WGS sequence"/>
</dbReference>
<evidence type="ECO:0000256" key="1">
    <source>
        <dbReference type="ARBA" id="ARBA00000822"/>
    </source>
</evidence>
<evidence type="ECO:0000256" key="5">
    <source>
        <dbReference type="ARBA" id="ARBA00023277"/>
    </source>
</evidence>
<dbReference type="Pfam" id="PF00704">
    <property type="entry name" value="Glyco_hydro_18"/>
    <property type="match status" value="1"/>
</dbReference>
<evidence type="ECO:0000313" key="14">
    <source>
        <dbReference type="Proteomes" id="UP001161017"/>
    </source>
</evidence>
<keyword evidence="3 8" id="KW-0378">Hydrolase</keyword>
<sequence length="503" mass="50346">MQLSLRFAVAALAVFSTSDVVLAGHLRRAHRGSSAADSLARRDGAGAAPAVTEAQLQQLQGYLTMYETWFNGAVSQLPATDPAAEQLKAEHEQYSSAIKQWMSTAMGGSAGAAASGSPSASAVSSPAGAAAGSAATSGATSSPPTAGSAASAAGSTAGSAAPAAGSATASAAAAPSPAAGGAAPSAGMAAPSTGPSPAVYTNSTGSASSGAGLVAVYWGQGAKDSTVGLDKVCADPDFDIVNLAFLLDWKAAGGYPKIDFGSGCGGSTSSQQTSGAAGLLQCPQMATSIQACQKSGKKVLLSIGGEAGTAKIDFASQSDATAAADQVWNLFGKGTGSDKGLRPFGDVVLDGFDIDDENKKPQYYTDFVSKLRANMNTDSSKKYLITAAPQCPRPDASIPLDAMKQMDYVWVQFYNNPPCMLGSPGFAASFKAWSQDLGSAKLFIGAPSSSDSAGSGFLDSAALAATIKSVKSVPNFGGVMLWDAARATLNNDFQKGVKQALGS</sequence>
<evidence type="ECO:0000256" key="7">
    <source>
        <dbReference type="ARBA" id="ARBA00023326"/>
    </source>
</evidence>
<dbReference type="InterPro" id="IPR050542">
    <property type="entry name" value="Glycosyl_Hydrlase18_Chitinase"/>
</dbReference>
<dbReference type="GO" id="GO:0005576">
    <property type="term" value="C:extracellular region"/>
    <property type="evidence" value="ECO:0007669"/>
    <property type="project" value="TreeGrafter"/>
</dbReference>
<dbReference type="InterPro" id="IPR017853">
    <property type="entry name" value="GH"/>
</dbReference>
<evidence type="ECO:0000256" key="10">
    <source>
        <dbReference type="SAM" id="MobiDB-lite"/>
    </source>
</evidence>
<protein>
    <recommendedName>
        <fullName evidence="2">chitinase</fullName>
        <ecNumber evidence="2">3.2.1.14</ecNumber>
    </recommendedName>
</protein>
<keyword evidence="11" id="KW-0732">Signal</keyword>
<evidence type="ECO:0000256" key="11">
    <source>
        <dbReference type="SAM" id="SignalP"/>
    </source>
</evidence>
<dbReference type="PROSITE" id="PS51910">
    <property type="entry name" value="GH18_2"/>
    <property type="match status" value="1"/>
</dbReference>
<dbReference type="EMBL" id="JAPUFD010000011">
    <property type="protein sequence ID" value="MDI1490144.1"/>
    <property type="molecule type" value="Genomic_DNA"/>
</dbReference>